<sequence length="465" mass="47862">MSVDELRAGLARAAATVVPPEDPYGRLLRHARRRRLVRRTGIGAALAGALAAALAVPATGIGFGGGGGDGPVVSEWVWRLIDAPTRGNLAGDTRLVQELTRVFGDARAANGVGKELSEVKVLFVDETAGIRQVVVVYHSDTEVVLSSRQARAGAAPAELLRGNGSTTTHIRPFNRVNGVGPAEEQVMVGLVPGGCTVSWAPTGQPAADGSIRRTWRPSPTQGYLLLAEPQINGWYRVECDGTVREEGPLDNTVQIDGSPPPPTTPPTGGGIPATEAAAANTYRIFARASGLGGAPVRRWSGRLPGGDGLTAAVVTGGPAGAPALLQIGPNGDTMLALAPPQDAVPDDSETLAAERAGWSLASTAAGGPADLTVVRIPVRAGGHAELGDQVLVVPPERTATVEAYRPDGSLVGRPVTDGATVLTLPVGERAMIRALAADGTVLASTGLREPEHGPRLFGEELISAW</sequence>
<evidence type="ECO:0000313" key="4">
    <source>
        <dbReference type="Proteomes" id="UP000199504"/>
    </source>
</evidence>
<dbReference type="EMBL" id="FMCX01000013">
    <property type="protein sequence ID" value="SCF46179.1"/>
    <property type="molecule type" value="Genomic_DNA"/>
</dbReference>
<proteinExistence type="predicted"/>
<protein>
    <submittedName>
        <fullName evidence="3">Uncharacterized protein</fullName>
    </submittedName>
</protein>
<dbReference type="RefSeq" id="WP_141714881.1">
    <property type="nucleotide sequence ID" value="NZ_FMCX01000013.1"/>
</dbReference>
<reference evidence="4" key="1">
    <citation type="submission" date="2016-06" db="EMBL/GenBank/DDBJ databases">
        <authorList>
            <person name="Varghese N."/>
            <person name="Submissions Spin"/>
        </authorList>
    </citation>
    <scope>NUCLEOTIDE SEQUENCE [LARGE SCALE GENOMIC DNA]</scope>
    <source>
        <strain evidence="4">DSM 44830</strain>
    </source>
</reference>
<dbReference type="AlphaFoldDB" id="A0A1C5ALU5"/>
<keyword evidence="4" id="KW-1185">Reference proteome</keyword>
<dbReference type="OrthoDB" id="3380977at2"/>
<name>A0A1C5ALU5_9ACTN</name>
<accession>A0A1C5ALU5</accession>
<gene>
    <name evidence="3" type="ORF">GA0070564_11318</name>
</gene>
<keyword evidence="2" id="KW-0812">Transmembrane</keyword>
<feature type="region of interest" description="Disordered" evidence="1">
    <location>
        <begin position="251"/>
        <end position="271"/>
    </location>
</feature>
<dbReference type="STRING" id="262898.GA0070564_11318"/>
<dbReference type="Proteomes" id="UP000199504">
    <property type="component" value="Unassembled WGS sequence"/>
</dbReference>
<evidence type="ECO:0000256" key="2">
    <source>
        <dbReference type="SAM" id="Phobius"/>
    </source>
</evidence>
<feature type="transmembrane region" description="Helical" evidence="2">
    <location>
        <begin position="36"/>
        <end position="56"/>
    </location>
</feature>
<evidence type="ECO:0000256" key="1">
    <source>
        <dbReference type="SAM" id="MobiDB-lite"/>
    </source>
</evidence>
<keyword evidence="2" id="KW-0472">Membrane</keyword>
<evidence type="ECO:0000313" key="3">
    <source>
        <dbReference type="EMBL" id="SCF46179.1"/>
    </source>
</evidence>
<organism evidence="3 4">
    <name type="scientific">Micromonospora mirobrigensis</name>
    <dbReference type="NCBI Taxonomy" id="262898"/>
    <lineage>
        <taxon>Bacteria</taxon>
        <taxon>Bacillati</taxon>
        <taxon>Actinomycetota</taxon>
        <taxon>Actinomycetes</taxon>
        <taxon>Micromonosporales</taxon>
        <taxon>Micromonosporaceae</taxon>
        <taxon>Micromonospora</taxon>
    </lineage>
</organism>
<keyword evidence="2" id="KW-1133">Transmembrane helix</keyword>